<proteinExistence type="predicted"/>
<feature type="transmembrane region" description="Helical" evidence="2">
    <location>
        <begin position="6"/>
        <end position="30"/>
    </location>
</feature>
<dbReference type="STRING" id="49451.A0A1J6L393"/>
<reference evidence="3" key="1">
    <citation type="submission" date="2016-11" db="EMBL/GenBank/DDBJ databases">
        <title>The genome of Nicotiana attenuata.</title>
        <authorList>
            <person name="Xu S."/>
            <person name="Brockmoeller T."/>
            <person name="Gaquerel E."/>
            <person name="Navarro A."/>
            <person name="Kuhl H."/>
            <person name="Gase K."/>
            <person name="Ling Z."/>
            <person name="Zhou W."/>
            <person name="Kreitzer C."/>
            <person name="Stanke M."/>
            <person name="Tang H."/>
            <person name="Lyons E."/>
            <person name="Pandey P."/>
            <person name="Pandey S.P."/>
            <person name="Timmermann B."/>
            <person name="Baldwin I.T."/>
        </authorList>
    </citation>
    <scope>NUCLEOTIDE SEQUENCE [LARGE SCALE GENOMIC DNA]</scope>
    <source>
        <strain evidence="3">UT</strain>
    </source>
</reference>
<evidence type="ECO:0000256" key="1">
    <source>
        <dbReference type="SAM" id="MobiDB-lite"/>
    </source>
</evidence>
<comment type="caution">
    <text evidence="3">The sequence shown here is derived from an EMBL/GenBank/DDBJ whole genome shotgun (WGS) entry which is preliminary data.</text>
</comment>
<evidence type="ECO:0000313" key="4">
    <source>
        <dbReference type="Proteomes" id="UP000187609"/>
    </source>
</evidence>
<dbReference type="EMBL" id="MJEQ01002135">
    <property type="protein sequence ID" value="OIT28207.1"/>
    <property type="molecule type" value="Genomic_DNA"/>
</dbReference>
<organism evidence="3 4">
    <name type="scientific">Nicotiana attenuata</name>
    <name type="common">Coyote tobacco</name>
    <dbReference type="NCBI Taxonomy" id="49451"/>
    <lineage>
        <taxon>Eukaryota</taxon>
        <taxon>Viridiplantae</taxon>
        <taxon>Streptophyta</taxon>
        <taxon>Embryophyta</taxon>
        <taxon>Tracheophyta</taxon>
        <taxon>Spermatophyta</taxon>
        <taxon>Magnoliopsida</taxon>
        <taxon>eudicotyledons</taxon>
        <taxon>Gunneridae</taxon>
        <taxon>Pentapetalae</taxon>
        <taxon>asterids</taxon>
        <taxon>lamiids</taxon>
        <taxon>Solanales</taxon>
        <taxon>Solanaceae</taxon>
        <taxon>Nicotianoideae</taxon>
        <taxon>Nicotianeae</taxon>
        <taxon>Nicotiana</taxon>
    </lineage>
</organism>
<dbReference type="OrthoDB" id="1707227at2759"/>
<dbReference type="Gramene" id="OIT28207">
    <property type="protein sequence ID" value="OIT28207"/>
    <property type="gene ID" value="A4A49_19217"/>
</dbReference>
<dbReference type="PANTHER" id="PTHR34054:SF16">
    <property type="entry name" value="MEMBRANE LIPOPROTEIN"/>
    <property type="match status" value="1"/>
</dbReference>
<keyword evidence="2" id="KW-1133">Transmembrane helix</keyword>
<dbReference type="InterPro" id="IPR045884">
    <property type="entry name" value="At5g59350-like"/>
</dbReference>
<dbReference type="OMA" id="GCWKTPC"/>
<dbReference type="Proteomes" id="UP000187609">
    <property type="component" value="Unassembled WGS sequence"/>
</dbReference>
<protein>
    <submittedName>
        <fullName evidence="3">Uncharacterized protein</fullName>
    </submittedName>
</protein>
<name>A0A1J6L393_NICAT</name>
<keyword evidence="2" id="KW-0812">Transmembrane</keyword>
<keyword evidence="4" id="KW-1185">Reference proteome</keyword>
<sequence>MASFSGLGIGLSFVFGCILMGLVAELYYLLWVKKRIPKSESEDQYSSSYGTELFHLFCWKKPNSVSNISSQELNNTLRNQEMNGQDQDLELGNSKDLLLKGYGEDSVESELMRLHNLCGPPRFLFTIKEETKEDLESEDGKSRGERSRTCSRTRSLSDLILTPLSSPPIKGHNLDSYNCQGFNPLFESSTETELNRLRSSPPPKFKFLRDAEEKLIRKLIEEAEKRGLKNEVSFQDSAINKPFANEEKQQQQPSLISLVGSGEDNMYADVIPIPRDRKTVSRRPSAQEGDKRLASEEKGSFISFLGKSKLREPLQQLHVQNSTSVKVIPLASSPSTYKPVDNESVMV</sequence>
<feature type="region of interest" description="Disordered" evidence="1">
    <location>
        <begin position="274"/>
        <end position="293"/>
    </location>
</feature>
<dbReference type="PANTHER" id="PTHR34054">
    <property type="entry name" value="EXPRESSED PROTEIN"/>
    <property type="match status" value="1"/>
</dbReference>
<accession>A0A1J6L393</accession>
<evidence type="ECO:0000256" key="2">
    <source>
        <dbReference type="SAM" id="Phobius"/>
    </source>
</evidence>
<dbReference type="AlphaFoldDB" id="A0A1J6L393"/>
<dbReference type="KEGG" id="nau:109212942"/>
<evidence type="ECO:0000313" key="3">
    <source>
        <dbReference type="EMBL" id="OIT28207.1"/>
    </source>
</evidence>
<keyword evidence="2" id="KW-0472">Membrane</keyword>
<gene>
    <name evidence="3" type="ORF">A4A49_19217</name>
</gene>